<dbReference type="PANTHER" id="PTHR10127:SF850">
    <property type="entry name" value="METALLOENDOPEPTIDASE"/>
    <property type="match status" value="1"/>
</dbReference>
<dbReference type="SMART" id="SM00235">
    <property type="entry name" value="ZnMc"/>
    <property type="match status" value="1"/>
</dbReference>
<feature type="binding site" evidence="1">
    <location>
        <position position="180"/>
    </location>
    <ligand>
        <name>Zn(2+)</name>
        <dbReference type="ChEBI" id="CHEBI:29105"/>
        <note>catalytic</note>
    </ligand>
</feature>
<sequence>MNNQNDPLLLDSDDVRSGFISGQTFEAKPINYSIVEEKDPDTGAPMRLAVFEGCIVLGTEDEMAAMTAEVRNQADAAAEGDESIQHGVGITGRRYRWPGGIVPYEIHTNLPNQARVTQAIAHWQQRTKIRFVRRTSSHASRYPNYIRFMPASGCWSMVGMRGGRQDIGLAGGCGLGATIHEIGHAVGLWHEQSREDRNRFIRINFQNIIPGREHNFNQHITDGDDYGGYDYGSIMHYGRTAFSRNGQPTIEPLRQGVTIGQRNGLSAGDVAAVRAMYPNLEPSRTWLGVQFRGTVPGGQTRSWFSHSWPAHWHVDWTVVPTSPPRDAGAQIEWKVRVTRQSDSVGNYGALNKYFIQVRNLVNYPVGIEARYHVLGWLR</sequence>
<dbReference type="PRINTS" id="PR00480">
    <property type="entry name" value="ASTACIN"/>
</dbReference>
<evidence type="ECO:0000259" key="2">
    <source>
        <dbReference type="PROSITE" id="PS51864"/>
    </source>
</evidence>
<comment type="cofactor">
    <cofactor evidence="1">
        <name>Zn(2+)</name>
        <dbReference type="ChEBI" id="CHEBI:29105"/>
    </cofactor>
    <text evidence="1">Binds 1 zinc ion per subunit.</text>
</comment>
<dbReference type="RefSeq" id="WP_206643549.1">
    <property type="nucleotide sequence ID" value="NZ_CP071247.1"/>
</dbReference>
<dbReference type="InterPro" id="IPR034035">
    <property type="entry name" value="Astacin-like_dom"/>
</dbReference>
<dbReference type="InterPro" id="IPR024079">
    <property type="entry name" value="MetalloPept_cat_dom_sf"/>
</dbReference>
<dbReference type="InterPro" id="IPR001506">
    <property type="entry name" value="Peptidase_M12A"/>
</dbReference>
<evidence type="ECO:0000256" key="1">
    <source>
        <dbReference type="PROSITE-ProRule" id="PRU01211"/>
    </source>
</evidence>
<dbReference type="EMBL" id="CP071247">
    <property type="protein sequence ID" value="QSP94328.1"/>
    <property type="molecule type" value="Genomic_DNA"/>
</dbReference>
<dbReference type="PROSITE" id="PS51864">
    <property type="entry name" value="ASTACIN"/>
    <property type="match status" value="1"/>
</dbReference>
<accession>A0ABX7MQ44</accession>
<organism evidence="3 4">
    <name type="scientific">Marinobacter salinisoli</name>
    <dbReference type="NCBI Taxonomy" id="2769486"/>
    <lineage>
        <taxon>Bacteria</taxon>
        <taxon>Pseudomonadati</taxon>
        <taxon>Pseudomonadota</taxon>
        <taxon>Gammaproteobacteria</taxon>
        <taxon>Pseudomonadales</taxon>
        <taxon>Marinobacteraceae</taxon>
        <taxon>Marinobacter</taxon>
    </lineage>
</organism>
<dbReference type="InterPro" id="IPR006026">
    <property type="entry name" value="Peptidase_Metallo"/>
</dbReference>
<dbReference type="Pfam" id="PF01400">
    <property type="entry name" value="Astacin"/>
    <property type="match status" value="1"/>
</dbReference>
<evidence type="ECO:0000313" key="3">
    <source>
        <dbReference type="EMBL" id="QSP94328.1"/>
    </source>
</evidence>
<evidence type="ECO:0000313" key="4">
    <source>
        <dbReference type="Proteomes" id="UP000663555"/>
    </source>
</evidence>
<keyword evidence="1" id="KW-0482">Metalloprotease</keyword>
<keyword evidence="4" id="KW-1185">Reference proteome</keyword>
<proteinExistence type="predicted"/>
<dbReference type="CDD" id="cd04280">
    <property type="entry name" value="ZnMc_astacin_like"/>
    <property type="match status" value="1"/>
</dbReference>
<gene>
    <name evidence="3" type="ORF">LPB19_14250</name>
</gene>
<dbReference type="NCBIfam" id="NF045530">
    <property type="entry name" value="LegP"/>
    <property type="match status" value="1"/>
</dbReference>
<keyword evidence="1" id="KW-0378">Hydrolase</keyword>
<name>A0ABX7MQ44_9GAMM</name>
<keyword evidence="1" id="KW-0645">Protease</keyword>
<dbReference type="Gene3D" id="3.40.390.10">
    <property type="entry name" value="Collagenase (Catalytic Domain)"/>
    <property type="match status" value="1"/>
</dbReference>
<dbReference type="Proteomes" id="UP000663555">
    <property type="component" value="Chromosome"/>
</dbReference>
<protein>
    <submittedName>
        <fullName evidence="3">M12 family metallopeptidase</fullName>
    </submittedName>
</protein>
<reference evidence="3 4" key="1">
    <citation type="submission" date="2021-03" db="EMBL/GenBank/DDBJ databases">
        <title>Genome sequencing of Marinobacter sp. LPB0319.</title>
        <authorList>
            <person name="Kim J."/>
        </authorList>
    </citation>
    <scope>NUCLEOTIDE SEQUENCE [LARGE SCALE GENOMIC DNA]</scope>
    <source>
        <strain evidence="3 4">LPB0319</strain>
    </source>
</reference>
<feature type="binding site" evidence="1">
    <location>
        <position position="190"/>
    </location>
    <ligand>
        <name>Zn(2+)</name>
        <dbReference type="ChEBI" id="CHEBI:29105"/>
        <note>catalytic</note>
    </ligand>
</feature>
<feature type="domain" description="Peptidase M12A" evidence="2">
    <location>
        <begin position="88"/>
        <end position="279"/>
    </location>
</feature>
<dbReference type="SUPFAM" id="SSF55486">
    <property type="entry name" value="Metalloproteases ('zincins'), catalytic domain"/>
    <property type="match status" value="1"/>
</dbReference>
<feature type="active site" evidence="1">
    <location>
        <position position="181"/>
    </location>
</feature>
<keyword evidence="1" id="KW-0862">Zinc</keyword>
<feature type="binding site" evidence="1">
    <location>
        <position position="184"/>
    </location>
    <ligand>
        <name>Zn(2+)</name>
        <dbReference type="ChEBI" id="CHEBI:29105"/>
        <note>catalytic</note>
    </ligand>
</feature>
<keyword evidence="1" id="KW-0479">Metal-binding</keyword>
<comment type="caution">
    <text evidence="1">Lacks conserved residue(s) required for the propagation of feature annotation.</text>
</comment>
<dbReference type="PANTHER" id="PTHR10127">
    <property type="entry name" value="DISCOIDIN, CUB, EGF, LAMININ , AND ZINC METALLOPROTEASE DOMAIN CONTAINING"/>
    <property type="match status" value="1"/>
</dbReference>